<keyword evidence="1" id="KW-1133">Transmembrane helix</keyword>
<evidence type="ECO:0000256" key="1">
    <source>
        <dbReference type="SAM" id="Phobius"/>
    </source>
</evidence>
<keyword evidence="1" id="KW-0812">Transmembrane</keyword>
<evidence type="ECO:0000313" key="3">
    <source>
        <dbReference type="Proteomes" id="UP000190121"/>
    </source>
</evidence>
<dbReference type="Proteomes" id="UP000190121">
    <property type="component" value="Unassembled WGS sequence"/>
</dbReference>
<dbReference type="AlphaFoldDB" id="A0A1T4NNZ5"/>
<protein>
    <submittedName>
        <fullName evidence="2">Positive regulator of sigma(E), RseC/MucC</fullName>
    </submittedName>
</protein>
<accession>A0A1T4NNZ5</accession>
<proteinExistence type="predicted"/>
<reference evidence="3" key="1">
    <citation type="submission" date="2017-02" db="EMBL/GenBank/DDBJ databases">
        <authorList>
            <person name="Varghese N."/>
            <person name="Submissions S."/>
        </authorList>
    </citation>
    <scope>NUCLEOTIDE SEQUENCE [LARGE SCALE GENOMIC DNA]</scope>
    <source>
        <strain evidence="3">ATCC 51356</strain>
    </source>
</reference>
<keyword evidence="3" id="KW-1185">Reference proteome</keyword>
<feature type="transmembrane region" description="Helical" evidence="1">
    <location>
        <begin position="104"/>
        <end position="124"/>
    </location>
</feature>
<dbReference type="OrthoDB" id="1120636at2"/>
<dbReference type="STRING" id="29524.SAMN02745171_01173"/>
<sequence length="145" mass="15927">MSLNVLEQRAIVSRVHDSYIVVTIEQKSACSGCHAASACSSADCKEREVTVYAPLGDFMVGEVVILKGQYAMGRLAVFLSFVVPLVITLIVALMANYLFHYSEISTALLTLASVGVYYGVLAMFRPALKRKFVFTIEKIHSNDNI</sequence>
<evidence type="ECO:0000313" key="2">
    <source>
        <dbReference type="EMBL" id="SJZ80815.1"/>
    </source>
</evidence>
<feature type="transmembrane region" description="Helical" evidence="1">
    <location>
        <begin position="75"/>
        <end position="98"/>
    </location>
</feature>
<dbReference type="RefSeq" id="WP_078737088.1">
    <property type="nucleotide sequence ID" value="NZ_FUXE01000011.1"/>
</dbReference>
<name>A0A1T4NNZ5_9PORP</name>
<gene>
    <name evidence="2" type="ORF">SAMN02745171_01173</name>
</gene>
<dbReference type="Pfam" id="PF04246">
    <property type="entry name" value="RseC_MucC"/>
    <property type="match status" value="1"/>
</dbReference>
<organism evidence="2 3">
    <name type="scientific">Porphyromonas circumdentaria</name>
    <dbReference type="NCBI Taxonomy" id="29524"/>
    <lineage>
        <taxon>Bacteria</taxon>
        <taxon>Pseudomonadati</taxon>
        <taxon>Bacteroidota</taxon>
        <taxon>Bacteroidia</taxon>
        <taxon>Bacteroidales</taxon>
        <taxon>Porphyromonadaceae</taxon>
        <taxon>Porphyromonas</taxon>
    </lineage>
</organism>
<keyword evidence="1" id="KW-0472">Membrane</keyword>
<dbReference type="EMBL" id="FUXE01000011">
    <property type="protein sequence ID" value="SJZ80815.1"/>
    <property type="molecule type" value="Genomic_DNA"/>
</dbReference>